<evidence type="ECO:0000313" key="13">
    <source>
        <dbReference type="Proteomes" id="UP001634393"/>
    </source>
</evidence>
<proteinExistence type="predicted"/>
<keyword evidence="2 8" id="KW-0863">Zinc-finger</keyword>
<dbReference type="PANTHER" id="PTHR31992">
    <property type="entry name" value="DOF ZINC FINGER PROTEIN DOF1.4-RELATED"/>
    <property type="match status" value="1"/>
</dbReference>
<keyword evidence="7 8" id="KW-0539">Nucleus</keyword>
<dbReference type="GO" id="GO:0003677">
    <property type="term" value="F:DNA binding"/>
    <property type="evidence" value="ECO:0007669"/>
    <property type="project" value="UniProtKB-UniRule"/>
</dbReference>
<evidence type="ECO:0000256" key="1">
    <source>
        <dbReference type="ARBA" id="ARBA00022723"/>
    </source>
</evidence>
<evidence type="ECO:0000256" key="5">
    <source>
        <dbReference type="ARBA" id="ARBA00023125"/>
    </source>
</evidence>
<gene>
    <name evidence="12" type="ORF">ACJIZ3_023264</name>
</gene>
<reference evidence="12 13" key="1">
    <citation type="submission" date="2024-12" db="EMBL/GenBank/DDBJ databases">
        <title>The unique morphological basis and parallel evolutionary history of personate flowers in Penstemon.</title>
        <authorList>
            <person name="Depatie T.H."/>
            <person name="Wessinger C.A."/>
        </authorList>
    </citation>
    <scope>NUCLEOTIDE SEQUENCE [LARGE SCALE GENOMIC DNA]</scope>
    <source>
        <strain evidence="12">WTNN_2</strain>
        <tissue evidence="12">Leaf</tissue>
    </source>
</reference>
<keyword evidence="3 9" id="KW-0862">Zinc</keyword>
<dbReference type="InterPro" id="IPR045174">
    <property type="entry name" value="Dof"/>
</dbReference>
<name>A0ABD3TQL3_9LAMI</name>
<feature type="compositionally biased region" description="Low complexity" evidence="10">
    <location>
        <begin position="276"/>
        <end position="310"/>
    </location>
</feature>
<keyword evidence="4 9" id="KW-0805">Transcription regulation</keyword>
<dbReference type="PROSITE" id="PS50884">
    <property type="entry name" value="ZF_DOF_2"/>
    <property type="match status" value="1"/>
</dbReference>
<organism evidence="12 13">
    <name type="scientific">Penstemon smallii</name>
    <dbReference type="NCBI Taxonomy" id="265156"/>
    <lineage>
        <taxon>Eukaryota</taxon>
        <taxon>Viridiplantae</taxon>
        <taxon>Streptophyta</taxon>
        <taxon>Embryophyta</taxon>
        <taxon>Tracheophyta</taxon>
        <taxon>Spermatophyta</taxon>
        <taxon>Magnoliopsida</taxon>
        <taxon>eudicotyledons</taxon>
        <taxon>Gunneridae</taxon>
        <taxon>Pentapetalae</taxon>
        <taxon>asterids</taxon>
        <taxon>lamiids</taxon>
        <taxon>Lamiales</taxon>
        <taxon>Plantaginaceae</taxon>
        <taxon>Cheloneae</taxon>
        <taxon>Penstemon</taxon>
    </lineage>
</organism>
<dbReference type="EMBL" id="JBJXBP010000003">
    <property type="protein sequence ID" value="KAL3838673.1"/>
    <property type="molecule type" value="Genomic_DNA"/>
</dbReference>
<evidence type="ECO:0000256" key="4">
    <source>
        <dbReference type="ARBA" id="ARBA00023015"/>
    </source>
</evidence>
<accession>A0ABD3TQL3</accession>
<dbReference type="AlphaFoldDB" id="A0ABD3TQL3"/>
<dbReference type="PANTHER" id="PTHR31992:SF313">
    <property type="entry name" value="DOF ZINC FINGER PROTEIN DOF5.7"/>
    <property type="match status" value="1"/>
</dbReference>
<dbReference type="GO" id="GO:0005634">
    <property type="term" value="C:nucleus"/>
    <property type="evidence" value="ECO:0007669"/>
    <property type="project" value="UniProtKB-SubCell"/>
</dbReference>
<comment type="function">
    <text evidence="9">Transcription factor that binds specifically to a 5'-AA[AG]G-3' consensus core sequence.</text>
</comment>
<evidence type="ECO:0000256" key="2">
    <source>
        <dbReference type="ARBA" id="ARBA00022771"/>
    </source>
</evidence>
<dbReference type="Proteomes" id="UP001634393">
    <property type="component" value="Unassembled WGS sequence"/>
</dbReference>
<evidence type="ECO:0000256" key="6">
    <source>
        <dbReference type="ARBA" id="ARBA00023163"/>
    </source>
</evidence>
<evidence type="ECO:0000256" key="3">
    <source>
        <dbReference type="ARBA" id="ARBA00022833"/>
    </source>
</evidence>
<evidence type="ECO:0000256" key="8">
    <source>
        <dbReference type="PROSITE-ProRule" id="PRU00071"/>
    </source>
</evidence>
<keyword evidence="13" id="KW-1185">Reference proteome</keyword>
<keyword evidence="1 9" id="KW-0479">Metal-binding</keyword>
<dbReference type="Pfam" id="PF02701">
    <property type="entry name" value="Zn_ribbon_Dof"/>
    <property type="match status" value="1"/>
</dbReference>
<comment type="caution">
    <text evidence="12">The sequence shown here is derived from an EMBL/GenBank/DDBJ whole genome shotgun (WGS) entry which is preliminary data.</text>
</comment>
<feature type="domain" description="Dof-type" evidence="11">
    <location>
        <begin position="55"/>
        <end position="109"/>
    </location>
</feature>
<feature type="region of interest" description="Disordered" evidence="10">
    <location>
        <begin position="1"/>
        <end position="50"/>
    </location>
</feature>
<keyword evidence="5 8" id="KW-0238">DNA-binding</keyword>
<evidence type="ECO:0000256" key="9">
    <source>
        <dbReference type="RuleBase" id="RU369094"/>
    </source>
</evidence>
<comment type="subcellular location">
    <subcellularLocation>
        <location evidence="8 9">Nucleus</location>
    </subcellularLocation>
</comment>
<sequence length="325" mass="35940">MSTDDNNNNNSNNNNNPVGSAKDEKARSTTGRKTSSAANKSNHDHQAEIPTAVPLKCPRCDSPNTKFCYYNNYSLSQPRHFCKTCRRYWTRNGALRNVPIGGGCRLNSNFINSPPPSNFNQFVSAFGDRQHMQTNSAGVNFNPVMGFHQEMGSLNVNSSIASTIESLSSMNQDLHWKLQQQRLANMFFVGENINHHQKNNGISISTTSTSSVLPADIGGPKPLQPILFQNLENISKQDHDHQSSGKEIGGIGNGNNLCTEWYFDNSYASVNPTPETSSSNNNNNNFNNNVNDITNNNNNNNNNTSSSWSTGIQAWNDLTNYTQLP</sequence>
<dbReference type="InterPro" id="IPR003851">
    <property type="entry name" value="Znf_Dof"/>
</dbReference>
<feature type="compositionally biased region" description="Polar residues" evidence="10">
    <location>
        <begin position="28"/>
        <end position="40"/>
    </location>
</feature>
<evidence type="ECO:0000256" key="7">
    <source>
        <dbReference type="ARBA" id="ARBA00023242"/>
    </source>
</evidence>
<evidence type="ECO:0000256" key="10">
    <source>
        <dbReference type="SAM" id="MobiDB-lite"/>
    </source>
</evidence>
<dbReference type="GO" id="GO:0003700">
    <property type="term" value="F:DNA-binding transcription factor activity"/>
    <property type="evidence" value="ECO:0007669"/>
    <property type="project" value="UniProtKB-UniRule"/>
</dbReference>
<keyword evidence="6 9" id="KW-0804">Transcription</keyword>
<evidence type="ECO:0000259" key="11">
    <source>
        <dbReference type="PROSITE" id="PS50884"/>
    </source>
</evidence>
<feature type="compositionally biased region" description="Low complexity" evidence="10">
    <location>
        <begin position="1"/>
        <end position="16"/>
    </location>
</feature>
<protein>
    <recommendedName>
        <fullName evidence="9">Dof zinc finger protein</fullName>
    </recommendedName>
</protein>
<dbReference type="GO" id="GO:0008270">
    <property type="term" value="F:zinc ion binding"/>
    <property type="evidence" value="ECO:0007669"/>
    <property type="project" value="UniProtKB-KW"/>
</dbReference>
<evidence type="ECO:0000313" key="12">
    <source>
        <dbReference type="EMBL" id="KAL3838673.1"/>
    </source>
</evidence>
<feature type="region of interest" description="Disordered" evidence="10">
    <location>
        <begin position="272"/>
        <end position="310"/>
    </location>
</feature>